<keyword evidence="18" id="KW-1185">Reference proteome</keyword>
<comment type="function">
    <text evidence="13">Involved in the biosynthesis of pyridine alkaloid natural products, leading mainly to the production of anabasine, anatabine, nicotine and nornicotine, effective deterrents against herbivores with antiparasitic and pesticide properties (neurotoxins); nornicotine serves as the precursor in the synthesis of the carcinogen compound N'-nitrosonornicotine (NNN). Catalyzes a late oxidation step subsequent to the pyridine ring condensation reaction in the biosynthesis of alkaloids.</text>
</comment>
<comment type="similarity">
    <text evidence="3">Belongs to the oxygen-dependent FAD-linked oxidoreductase family.</text>
</comment>
<dbReference type="STRING" id="49451.A0A0K0K5B3"/>
<feature type="domain" description="FAD-binding PCMH-type" evidence="15">
    <location>
        <begin position="68"/>
        <end position="242"/>
    </location>
</feature>
<dbReference type="Proteomes" id="UP000187609">
    <property type="component" value="Unassembled WGS sequence"/>
</dbReference>
<organism evidence="16">
    <name type="scientific">Nicotiana attenuata</name>
    <name type="common">Coyote tobacco</name>
    <dbReference type="NCBI Taxonomy" id="49451"/>
    <lineage>
        <taxon>Eukaryota</taxon>
        <taxon>Viridiplantae</taxon>
        <taxon>Streptophyta</taxon>
        <taxon>Embryophyta</taxon>
        <taxon>Tracheophyta</taxon>
        <taxon>Spermatophyta</taxon>
        <taxon>Magnoliopsida</taxon>
        <taxon>eudicotyledons</taxon>
        <taxon>Gunneridae</taxon>
        <taxon>Pentapetalae</taxon>
        <taxon>asterids</taxon>
        <taxon>lamiids</taxon>
        <taxon>Solanales</taxon>
        <taxon>Solanaceae</taxon>
        <taxon>Nicotianoideae</taxon>
        <taxon>Nicotianeae</taxon>
        <taxon>Nicotiana</taxon>
    </lineage>
</organism>
<keyword evidence="8" id="KW-0274">FAD</keyword>
<dbReference type="Gene3D" id="3.30.43.10">
    <property type="entry name" value="Uridine Diphospho-n-acetylenolpyruvylglucosamine Reductase, domain 2"/>
    <property type="match status" value="1"/>
</dbReference>
<name>A0A0K0K5B3_NICAT</name>
<dbReference type="PROSITE" id="PS51387">
    <property type="entry name" value="FAD_PCMH"/>
    <property type="match status" value="1"/>
</dbReference>
<dbReference type="Pfam" id="PF01565">
    <property type="entry name" value="FAD_binding_4"/>
    <property type="match status" value="1"/>
</dbReference>
<evidence type="ECO:0000259" key="15">
    <source>
        <dbReference type="PROSITE" id="PS51387"/>
    </source>
</evidence>
<evidence type="ECO:0000313" key="18">
    <source>
        <dbReference type="Proteomes" id="UP000187609"/>
    </source>
</evidence>
<dbReference type="GO" id="GO:0042179">
    <property type="term" value="P:nicotine biosynthetic process"/>
    <property type="evidence" value="ECO:0007669"/>
    <property type="project" value="UniProtKB-UniPathway"/>
</dbReference>
<keyword evidence="9" id="KW-0560">Oxidoreductase</keyword>
<sequence length="525" mass="59944">MTIYWLSCLSLLVLSSSLCTACADTHEKFLQCLSVGNNQKISFYTRNNKSYSSILQFSIQNLRFNFTKTPKPRLIVTPVSKHEIQQVILCAKKTSMHVRVRSGGHDPEGLSYVSNVPFVLIDLIKFRKITINVKEKSAWVDTGSSIGELYYKIAKKSKTLGFSAAVYPIVGAGGAFSGGGTGVMIRKYGLAADNIIDARLMDVNGKILDRKSMGEDLFWAIRGGGGNTFGIVLAWKIKLADVPEKVIVFTIDKTLKQNATKLIHKWQYVSPKFHQDLFIRVVIRKNKQNALVASFYSIFLGGNGIDQLLGIMHESFPELGLKREDCMEMSWIESTLYFAGYSRGESLDVLLKRGKSFGHYFKVKSDFVQKPISKRELEGIWDLFKEDEDALRLMFLTPYGGKMDEISENEIPYPHRAGNLYEIQYGVSWFDKVEEEAERHINWIRKLYEYMTPLVSKSPRAAYVNYRDLDIGANNMNEKTSYEQAKAWGYKYFKNNFDRLVQVKTKVDPSNFFRNEQSIPPFEEK</sequence>
<dbReference type="GO" id="GO:0016491">
    <property type="term" value="F:oxidoreductase activity"/>
    <property type="evidence" value="ECO:0007669"/>
    <property type="project" value="UniProtKB-KW"/>
</dbReference>
<dbReference type="GO" id="GO:0071949">
    <property type="term" value="F:FAD binding"/>
    <property type="evidence" value="ECO:0007669"/>
    <property type="project" value="InterPro"/>
</dbReference>
<keyword evidence="5" id="KW-0017">Alkaloid metabolism</keyword>
<comment type="cofactor">
    <cofactor evidence="1">
        <name>FAD</name>
        <dbReference type="ChEBI" id="CHEBI:57692"/>
    </cofactor>
</comment>
<reference evidence="16" key="1">
    <citation type="submission" date="2012-09" db="EMBL/GenBank/DDBJ databases">
        <authorList>
            <person name="Gruening B.A."/>
            <person name="Erxleben A."/>
            <person name="Flemming S."/>
            <person name="Lucas X."/>
            <person name="Doering K."/>
            <person name="Weitnauer G."/>
            <person name="Bechthold A."/>
            <person name="Guenther S."/>
        </authorList>
    </citation>
    <scope>NUCLEOTIDE SEQUENCE</scope>
</reference>
<evidence type="ECO:0000256" key="6">
    <source>
        <dbReference type="ARBA" id="ARBA00022630"/>
    </source>
</evidence>
<keyword evidence="6" id="KW-0285">Flavoprotein</keyword>
<dbReference type="GO" id="GO:0005773">
    <property type="term" value="C:vacuole"/>
    <property type="evidence" value="ECO:0007669"/>
    <property type="project" value="UniProtKB-SubCell"/>
</dbReference>
<evidence type="ECO:0000256" key="2">
    <source>
        <dbReference type="ARBA" id="ARBA00004116"/>
    </source>
</evidence>
<evidence type="ECO:0000256" key="4">
    <source>
        <dbReference type="ARBA" id="ARBA00022554"/>
    </source>
</evidence>
<comment type="pathway">
    <text evidence="12">Alkaloid biosynthesis; nicotine biosynthesis.</text>
</comment>
<evidence type="ECO:0000313" key="17">
    <source>
        <dbReference type="EMBL" id="OIT21775.1"/>
    </source>
</evidence>
<evidence type="ECO:0000256" key="12">
    <source>
        <dbReference type="ARBA" id="ARBA00034114"/>
    </source>
</evidence>
<dbReference type="OrthoDB" id="407275at2759"/>
<dbReference type="SUPFAM" id="SSF56176">
    <property type="entry name" value="FAD-binding/transporter-associated domain-like"/>
    <property type="match status" value="1"/>
</dbReference>
<dbReference type="EMBL" id="MJEQ01004112">
    <property type="protein sequence ID" value="OIT21775.1"/>
    <property type="molecule type" value="Genomic_DNA"/>
</dbReference>
<feature type="signal peptide" evidence="14">
    <location>
        <begin position="1"/>
        <end position="23"/>
    </location>
</feature>
<dbReference type="InterPro" id="IPR016167">
    <property type="entry name" value="FAD-bd_PCMH_sub1"/>
</dbReference>
<keyword evidence="7 14" id="KW-0732">Signal</keyword>
<comment type="subcellular location">
    <subcellularLocation>
        <location evidence="2">Vacuole</location>
    </subcellularLocation>
</comment>
<keyword evidence="4" id="KW-0926">Vacuole</keyword>
<dbReference type="KEGG" id="nau:109218467"/>
<dbReference type="UniPathway" id="UPA00107"/>
<dbReference type="InterPro" id="IPR016166">
    <property type="entry name" value="FAD-bd_PCMH"/>
</dbReference>
<evidence type="ECO:0000256" key="7">
    <source>
        <dbReference type="ARBA" id="ARBA00022729"/>
    </source>
</evidence>
<feature type="chain" id="PRO_5010915421" evidence="14">
    <location>
        <begin position="24"/>
        <end position="525"/>
    </location>
</feature>
<evidence type="ECO:0000313" key="16">
    <source>
        <dbReference type="EMBL" id="AGI92937.1"/>
    </source>
</evidence>
<dbReference type="OMA" id="HGDFLHC"/>
<dbReference type="InterPro" id="IPR016169">
    <property type="entry name" value="FAD-bd_PCMH_sub2"/>
</dbReference>
<dbReference type="InterPro" id="IPR006093">
    <property type="entry name" value="Oxy_OxRdtase_FAD_BS"/>
</dbReference>
<gene>
    <name evidence="16" type="primary">NEC5b</name>
    <name evidence="17" type="synonym">FOX2_5</name>
    <name evidence="17" type="ORF">A4A49_37478</name>
</gene>
<dbReference type="SMR" id="A0A0K0K5B3"/>
<dbReference type="Pfam" id="PF08031">
    <property type="entry name" value="BBE"/>
    <property type="match status" value="1"/>
</dbReference>
<evidence type="ECO:0000256" key="11">
    <source>
        <dbReference type="ARBA" id="ARBA00023180"/>
    </source>
</evidence>
<evidence type="ECO:0000256" key="13">
    <source>
        <dbReference type="ARBA" id="ARBA00045734"/>
    </source>
</evidence>
<dbReference type="Gene3D" id="3.40.462.20">
    <property type="match status" value="1"/>
</dbReference>
<evidence type="ECO:0000256" key="14">
    <source>
        <dbReference type="SAM" id="SignalP"/>
    </source>
</evidence>
<dbReference type="Gramene" id="OIT21775">
    <property type="protein sequence ID" value="OIT21775"/>
    <property type="gene ID" value="A4A49_37478"/>
</dbReference>
<evidence type="ECO:0000256" key="5">
    <source>
        <dbReference type="ARBA" id="ARBA00022589"/>
    </source>
</evidence>
<keyword evidence="10" id="KW-1015">Disulfide bond</keyword>
<accession>A0A0K0K5B3</accession>
<evidence type="ECO:0000256" key="1">
    <source>
        <dbReference type="ARBA" id="ARBA00001974"/>
    </source>
</evidence>
<dbReference type="InterPro" id="IPR036318">
    <property type="entry name" value="FAD-bd_PCMH-like_sf"/>
</dbReference>
<dbReference type="AlphaFoldDB" id="A0A0K0K5B3"/>
<proteinExistence type="evidence at transcript level"/>
<dbReference type="GO" id="GO:0009820">
    <property type="term" value="P:alkaloid metabolic process"/>
    <property type="evidence" value="ECO:0007669"/>
    <property type="project" value="UniProtKB-KW"/>
</dbReference>
<reference evidence="17 18" key="2">
    <citation type="submission" date="2016-11" db="EMBL/GenBank/DDBJ databases">
        <title>The genome of Nicotiana attenuata.</title>
        <authorList>
            <person name="Xu S."/>
            <person name="Brockmoeller T."/>
            <person name="Gaquerel E."/>
            <person name="Navarro A."/>
            <person name="Kuhl H."/>
            <person name="Gase K."/>
            <person name="Ling Z."/>
            <person name="Zhou W."/>
            <person name="Kreitzer C."/>
            <person name="Stanke M."/>
            <person name="Tang H."/>
            <person name="Lyons E."/>
            <person name="Pandey P."/>
            <person name="Pandey S.P."/>
            <person name="Timmermann B."/>
            <person name="Baldwin I.T."/>
        </authorList>
    </citation>
    <scope>NUCLEOTIDE SEQUENCE [LARGE SCALE GENOMIC DNA]</scope>
    <source>
        <strain evidence="18">cv. UT</strain>
        <strain evidence="17">UT</strain>
        <tissue evidence="17">Leaves</tissue>
    </source>
</reference>
<evidence type="ECO:0000256" key="3">
    <source>
        <dbReference type="ARBA" id="ARBA00005466"/>
    </source>
</evidence>
<dbReference type="InterPro" id="IPR006094">
    <property type="entry name" value="Oxid_FAD_bind_N"/>
</dbReference>
<dbReference type="InterPro" id="IPR012951">
    <property type="entry name" value="BBE"/>
</dbReference>
<evidence type="ECO:0000256" key="10">
    <source>
        <dbReference type="ARBA" id="ARBA00023157"/>
    </source>
</evidence>
<dbReference type="Gene3D" id="3.30.465.10">
    <property type="match status" value="1"/>
</dbReference>
<keyword evidence="11" id="KW-0325">Glycoprotein</keyword>
<protein>
    <submittedName>
        <fullName evidence="17">Flavin-dependent oxidoreductase fox2</fullName>
    </submittedName>
    <submittedName>
        <fullName evidence="16">Nectarin 5b</fullName>
    </submittedName>
</protein>
<dbReference type="PANTHER" id="PTHR32448">
    <property type="entry name" value="OS08G0158400 PROTEIN"/>
    <property type="match status" value="1"/>
</dbReference>
<evidence type="ECO:0000256" key="9">
    <source>
        <dbReference type="ARBA" id="ARBA00023002"/>
    </source>
</evidence>
<dbReference type="PROSITE" id="PS00862">
    <property type="entry name" value="OX2_COVAL_FAD"/>
    <property type="match status" value="1"/>
</dbReference>
<dbReference type="EMBL" id="JX871365">
    <property type="protein sequence ID" value="AGI92937.1"/>
    <property type="molecule type" value="mRNA"/>
</dbReference>
<evidence type="ECO:0000256" key="8">
    <source>
        <dbReference type="ARBA" id="ARBA00022827"/>
    </source>
</evidence>
<dbReference type="GeneID" id="109218467"/>